<accession>A0ABP8PV03</accession>
<organism evidence="1 2">
    <name type="scientific">Hymenobacter ginsengisoli</name>
    <dbReference type="NCBI Taxonomy" id="1051626"/>
    <lineage>
        <taxon>Bacteria</taxon>
        <taxon>Pseudomonadati</taxon>
        <taxon>Bacteroidota</taxon>
        <taxon>Cytophagia</taxon>
        <taxon>Cytophagales</taxon>
        <taxon>Hymenobacteraceae</taxon>
        <taxon>Hymenobacter</taxon>
    </lineage>
</organism>
<gene>
    <name evidence="1" type="ORF">GCM10023172_00670</name>
</gene>
<proteinExistence type="predicted"/>
<protein>
    <submittedName>
        <fullName evidence="1">Uncharacterized protein</fullName>
    </submittedName>
</protein>
<name>A0ABP8PV03_9BACT</name>
<reference evidence="2" key="1">
    <citation type="journal article" date="2019" name="Int. J. Syst. Evol. Microbiol.">
        <title>The Global Catalogue of Microorganisms (GCM) 10K type strain sequencing project: providing services to taxonomists for standard genome sequencing and annotation.</title>
        <authorList>
            <consortium name="The Broad Institute Genomics Platform"/>
            <consortium name="The Broad Institute Genome Sequencing Center for Infectious Disease"/>
            <person name="Wu L."/>
            <person name="Ma J."/>
        </authorList>
    </citation>
    <scope>NUCLEOTIDE SEQUENCE [LARGE SCALE GENOMIC DNA]</scope>
    <source>
        <strain evidence="2">JCM 17841</strain>
    </source>
</reference>
<comment type="caution">
    <text evidence="1">The sequence shown here is derived from an EMBL/GenBank/DDBJ whole genome shotgun (WGS) entry which is preliminary data.</text>
</comment>
<sequence>MLSVESNPDPRVAIIRQQHEQLVAQQKDYSKQLNALTGYEKLTPERVKESEEYFADYVQKSQANLTDLDQLDVSKSKDPAQISLIGELAEKEKSLLERATKRLANIHNEHYLPK</sequence>
<keyword evidence="2" id="KW-1185">Reference proteome</keyword>
<evidence type="ECO:0000313" key="2">
    <source>
        <dbReference type="Proteomes" id="UP001501243"/>
    </source>
</evidence>
<dbReference type="Proteomes" id="UP001501243">
    <property type="component" value="Unassembled WGS sequence"/>
</dbReference>
<dbReference type="EMBL" id="BAABGQ010000001">
    <property type="protein sequence ID" value="GAA4492877.1"/>
    <property type="molecule type" value="Genomic_DNA"/>
</dbReference>
<evidence type="ECO:0000313" key="1">
    <source>
        <dbReference type="EMBL" id="GAA4492877.1"/>
    </source>
</evidence>